<dbReference type="RefSeq" id="WP_091486953.1">
    <property type="nucleotide sequence ID" value="NZ_BJUX01000008.1"/>
</dbReference>
<reference evidence="3 4" key="1">
    <citation type="submission" date="2016-10" db="EMBL/GenBank/DDBJ databases">
        <authorList>
            <person name="de Groot N.N."/>
        </authorList>
    </citation>
    <scope>NUCLEOTIDE SEQUENCE [LARGE SCALE GENOMIC DNA]</scope>
    <source>
        <strain evidence="3 4">DSM 19182</strain>
    </source>
</reference>
<dbReference type="OrthoDB" id="5056238at2"/>
<dbReference type="InterPro" id="IPR010572">
    <property type="entry name" value="Tail_dom"/>
</dbReference>
<sequence>MYEVTLYEDGPNSRNVLINDAYVSDLKIDGSGKLAINGIDTFQFTMTVENPGYGIPMPLKTLIKVYNNVNDEYEFEGRVLAPIEEMDTDGVVSKTYMCESEMGFFHDAPSRQLEFRGTPEELLITILEHFNSQVEDYKQFEPGIVEVTNSTNNMYVYLSDEKTTYEELKDKLLDRLGGEFRIRKENGVRYLDYLERIGEDVDTTIELSKNLITMSKEVDATEIVSRITPLGERIKSEDQEATDASQARLTIEEVNNGIRYIDHPELIKTFGYRGKPVVWDDITLPENLYNAGWDYLNNQKLILNKFTLEALDLSLIGIDIHSLKVGNGYPTINPLMGIDEKLRIIEKNFDINEPENSNVVIGDKFKTLSDYQKETNMQSKRIVELQNMLDRQSKTISALNDAVGNINNVVDTINVQVGEADLPGLNESINNLNEAIVALNDVVEGIPSYGLATSTYSGLMPMADKVKIDLLTITEEVNADVLNGDMETAKQNIIDLTALIEDLTVRVEALEPEEPAGPTGTTEE</sequence>
<evidence type="ECO:0000313" key="3">
    <source>
        <dbReference type="EMBL" id="SEL60485.1"/>
    </source>
</evidence>
<gene>
    <name evidence="2" type="ORF">APU01nite_09170</name>
    <name evidence="3" type="ORF">SAMN04488100_10519</name>
</gene>
<reference evidence="2 5" key="2">
    <citation type="submission" date="2019-07" db="EMBL/GenBank/DDBJ databases">
        <title>Whole genome shotgun sequence of Alkalibacterium putridalgicola NBRC 103243.</title>
        <authorList>
            <person name="Hosoyama A."/>
            <person name="Uohara A."/>
            <person name="Ohji S."/>
            <person name="Ichikawa N."/>
        </authorList>
    </citation>
    <scope>NUCLEOTIDE SEQUENCE [LARGE SCALE GENOMIC DNA]</scope>
    <source>
        <strain evidence="2 5">NBRC 103243</strain>
    </source>
</reference>
<dbReference type="Proteomes" id="UP000321425">
    <property type="component" value="Unassembled WGS sequence"/>
</dbReference>
<dbReference type="AlphaFoldDB" id="A0A1H7RK47"/>
<evidence type="ECO:0000313" key="5">
    <source>
        <dbReference type="Proteomes" id="UP000321425"/>
    </source>
</evidence>
<proteinExistence type="predicted"/>
<dbReference type="STRING" id="426703.SAMN04488100_10519"/>
<name>A0A1H7RK47_9LACT</name>
<organism evidence="3 4">
    <name type="scientific">Alkalibacterium putridalgicola</name>
    <dbReference type="NCBI Taxonomy" id="426703"/>
    <lineage>
        <taxon>Bacteria</taxon>
        <taxon>Bacillati</taxon>
        <taxon>Bacillota</taxon>
        <taxon>Bacilli</taxon>
        <taxon>Lactobacillales</taxon>
        <taxon>Carnobacteriaceae</taxon>
        <taxon>Alkalibacterium</taxon>
    </lineage>
</organism>
<evidence type="ECO:0000259" key="1">
    <source>
        <dbReference type="Pfam" id="PF06605"/>
    </source>
</evidence>
<dbReference type="InterPro" id="IPR007119">
    <property type="entry name" value="Phage_tail_spike_N"/>
</dbReference>
<dbReference type="NCBIfam" id="TIGR01665">
    <property type="entry name" value="put_anti_recept"/>
    <property type="match status" value="1"/>
</dbReference>
<dbReference type="EMBL" id="FOBL01000005">
    <property type="protein sequence ID" value="SEL60485.1"/>
    <property type="molecule type" value="Genomic_DNA"/>
</dbReference>
<dbReference type="Proteomes" id="UP000198548">
    <property type="component" value="Unassembled WGS sequence"/>
</dbReference>
<dbReference type="EMBL" id="BJUX01000008">
    <property type="protein sequence ID" value="GEK88878.1"/>
    <property type="molecule type" value="Genomic_DNA"/>
</dbReference>
<feature type="domain" description="Tail spike" evidence="1">
    <location>
        <begin position="151"/>
        <end position="373"/>
    </location>
</feature>
<evidence type="ECO:0000313" key="4">
    <source>
        <dbReference type="Proteomes" id="UP000198548"/>
    </source>
</evidence>
<accession>A0A1H7RK47</accession>
<dbReference type="Pfam" id="PF06605">
    <property type="entry name" value="Prophage_tail"/>
    <property type="match status" value="1"/>
</dbReference>
<protein>
    <submittedName>
        <fullName evidence="3">Phage minor structural protein, N-terminal region</fullName>
    </submittedName>
</protein>
<evidence type="ECO:0000313" key="2">
    <source>
        <dbReference type="EMBL" id="GEK88878.1"/>
    </source>
</evidence>
<keyword evidence="5" id="KW-1185">Reference proteome</keyword>